<dbReference type="Pfam" id="PF00676">
    <property type="entry name" value="E1_dh"/>
    <property type="match status" value="1"/>
</dbReference>
<dbReference type="InterPro" id="IPR001017">
    <property type="entry name" value="DH_E1"/>
</dbReference>
<evidence type="ECO:0000256" key="1">
    <source>
        <dbReference type="ARBA" id="ARBA00001964"/>
    </source>
</evidence>
<dbReference type="KEGG" id="nva:G3M78_07810"/>
<protein>
    <submittedName>
        <fullName evidence="5">Thiamine pyrophosphate-dependent dehydrogenase E1 component subunit alpha</fullName>
    </submittedName>
</protein>
<dbReference type="EMBL" id="CP048620">
    <property type="protein sequence ID" value="QPJ65298.1"/>
    <property type="molecule type" value="Genomic_DNA"/>
</dbReference>
<keyword evidence="2" id="KW-0560">Oxidoreductase</keyword>
<accession>A0A7T0G3G1</accession>
<evidence type="ECO:0000313" key="5">
    <source>
        <dbReference type="EMBL" id="QPJ65298.1"/>
    </source>
</evidence>
<dbReference type="InterPro" id="IPR050642">
    <property type="entry name" value="PDH_E1_Alpha_Subunit"/>
</dbReference>
<comment type="cofactor">
    <cofactor evidence="1">
        <name>thiamine diphosphate</name>
        <dbReference type="ChEBI" id="CHEBI:58937"/>
    </cofactor>
</comment>
<dbReference type="PANTHER" id="PTHR11516:SF60">
    <property type="entry name" value="PYRUVATE DEHYDROGENASE E1 COMPONENT SUBUNIT ALPHA"/>
    <property type="match status" value="1"/>
</dbReference>
<gene>
    <name evidence="5" type="ORF">G3M78_07810</name>
</gene>
<reference evidence="6" key="1">
    <citation type="submission" date="2020-02" db="EMBL/GenBank/DDBJ databases">
        <title>Genomic and physiological characterization of two novel Nitrospinaceae genera.</title>
        <authorList>
            <person name="Mueller A.J."/>
            <person name="Jung M.-Y."/>
            <person name="Strachan C.R."/>
            <person name="Herbold C.W."/>
            <person name="Kirkegaard R.H."/>
            <person name="Daims H."/>
        </authorList>
    </citation>
    <scope>NUCLEOTIDE SEQUENCE [LARGE SCALE GENOMIC DNA]</scope>
</reference>
<dbReference type="GO" id="GO:0006086">
    <property type="term" value="P:pyruvate decarboxylation to acetyl-CoA"/>
    <property type="evidence" value="ECO:0007669"/>
    <property type="project" value="TreeGrafter"/>
</dbReference>
<feature type="domain" description="Dehydrogenase E1 component" evidence="4">
    <location>
        <begin position="14"/>
        <end position="306"/>
    </location>
</feature>
<dbReference type="SUPFAM" id="SSF52518">
    <property type="entry name" value="Thiamin diphosphate-binding fold (THDP-binding)"/>
    <property type="match status" value="1"/>
</dbReference>
<evidence type="ECO:0000256" key="3">
    <source>
        <dbReference type="ARBA" id="ARBA00023052"/>
    </source>
</evidence>
<dbReference type="CDD" id="cd02000">
    <property type="entry name" value="TPP_E1_PDC_ADC_BCADC"/>
    <property type="match status" value="1"/>
</dbReference>
<evidence type="ECO:0000256" key="2">
    <source>
        <dbReference type="ARBA" id="ARBA00023002"/>
    </source>
</evidence>
<proteinExistence type="predicted"/>
<dbReference type="InterPro" id="IPR029061">
    <property type="entry name" value="THDP-binding"/>
</dbReference>
<evidence type="ECO:0000313" key="6">
    <source>
        <dbReference type="Proteomes" id="UP000594464"/>
    </source>
</evidence>
<dbReference type="GO" id="GO:0004739">
    <property type="term" value="F:pyruvate dehydrogenase (acetyl-transferring) activity"/>
    <property type="evidence" value="ECO:0007669"/>
    <property type="project" value="TreeGrafter"/>
</dbReference>
<dbReference type="Gene3D" id="3.40.50.970">
    <property type="match status" value="1"/>
</dbReference>
<organism evidence="5 6">
    <name type="scientific">Candidatus Nitrohelix vancouverensis</name>
    <dbReference type="NCBI Taxonomy" id="2705534"/>
    <lineage>
        <taxon>Bacteria</taxon>
        <taxon>Pseudomonadati</taxon>
        <taxon>Nitrospinota/Tectimicrobiota group</taxon>
        <taxon>Nitrospinota</taxon>
        <taxon>Nitrospinia</taxon>
        <taxon>Nitrospinales</taxon>
        <taxon>Nitrospinaceae</taxon>
        <taxon>Candidatus Nitrohelix</taxon>
    </lineage>
</organism>
<keyword evidence="3" id="KW-0786">Thiamine pyrophosphate</keyword>
<sequence>MMDPKTAADAYSRLIIIRLTEEAIAEEYKQQEMKCPVHLSIGQEAVAAGVSLCLSDQDVVFSTHRCHSHYLAKNGDLNRMIAELYGKKEGCAKGLGGSMHLIDEGVGMMGSSAIVGGSIPLAVGAALSFKMFNQPHIAVPYFGDGACEEGVFHESLNFAALKKLPVIFVCENNAVATSSPLLARRPANNIFQHGQVFGIPGYQVDGNDLASVYATAKRAREHAASGKGPVLIEARTYRIMGHVGPQQDCSSGLRTQEEWDQWKDACPIKRFEAYCDEKNLLSESERETMRRSTQLQIQEAFEIAKAGAPAEWIA</sequence>
<dbReference type="AlphaFoldDB" id="A0A7T0G3G1"/>
<name>A0A7T0G3G1_9BACT</name>
<evidence type="ECO:0000259" key="4">
    <source>
        <dbReference type="Pfam" id="PF00676"/>
    </source>
</evidence>
<dbReference type="PANTHER" id="PTHR11516">
    <property type="entry name" value="PYRUVATE DEHYDROGENASE E1 COMPONENT, ALPHA SUBUNIT BACTERIAL AND ORGANELLAR"/>
    <property type="match status" value="1"/>
</dbReference>
<dbReference type="Proteomes" id="UP000594464">
    <property type="component" value="Chromosome"/>
</dbReference>